<feature type="domain" description="BPTI/Kunitz inhibitor" evidence="7">
    <location>
        <begin position="228"/>
        <end position="278"/>
    </location>
</feature>
<evidence type="ECO:0000313" key="8">
    <source>
        <dbReference type="Ensembl" id="ENSCSEP00000014167.1"/>
    </source>
</evidence>
<dbReference type="CDD" id="cd00109">
    <property type="entry name" value="Kunitz-type"/>
    <property type="match status" value="3"/>
</dbReference>
<feature type="domain" description="BPTI/Kunitz inhibitor" evidence="7">
    <location>
        <begin position="125"/>
        <end position="175"/>
    </location>
</feature>
<dbReference type="InterPro" id="IPR020901">
    <property type="entry name" value="Prtase_inh_Kunz-CS"/>
</dbReference>
<dbReference type="PROSITE" id="PS50279">
    <property type="entry name" value="BPTI_KUNITZ_2"/>
    <property type="match status" value="3"/>
</dbReference>
<dbReference type="PANTHER" id="PTHR47247">
    <property type="entry name" value="KUNITZ-TYPE PROTEASE INHIBITOR 2"/>
    <property type="match status" value="1"/>
</dbReference>
<keyword evidence="2" id="KW-0722">Serine protease inhibitor</keyword>
<dbReference type="OMA" id="CDWDQST"/>
<keyword evidence="5" id="KW-0472">Membrane</keyword>
<feature type="domain" description="BPTI/Kunitz inhibitor" evidence="7">
    <location>
        <begin position="302"/>
        <end position="352"/>
    </location>
</feature>
<dbReference type="PROSITE" id="PS00280">
    <property type="entry name" value="BPTI_KUNITZ_1"/>
    <property type="match status" value="3"/>
</dbReference>
<evidence type="ECO:0000313" key="9">
    <source>
        <dbReference type="Proteomes" id="UP000265120"/>
    </source>
</evidence>
<feature type="signal peptide" evidence="6">
    <location>
        <begin position="1"/>
        <end position="23"/>
    </location>
</feature>
<keyword evidence="5" id="KW-1133">Transmembrane helix</keyword>
<dbReference type="GeneID" id="103378115"/>
<dbReference type="InterPro" id="IPR002223">
    <property type="entry name" value="Kunitz_BPTI"/>
</dbReference>
<keyword evidence="6" id="KW-0732">Signal</keyword>
<organism evidence="8 9">
    <name type="scientific">Cynoglossus semilaevis</name>
    <name type="common">Tongue sole</name>
    <dbReference type="NCBI Taxonomy" id="244447"/>
    <lineage>
        <taxon>Eukaryota</taxon>
        <taxon>Metazoa</taxon>
        <taxon>Chordata</taxon>
        <taxon>Craniata</taxon>
        <taxon>Vertebrata</taxon>
        <taxon>Euteleostomi</taxon>
        <taxon>Actinopterygii</taxon>
        <taxon>Neopterygii</taxon>
        <taxon>Teleostei</taxon>
        <taxon>Neoteleostei</taxon>
        <taxon>Acanthomorphata</taxon>
        <taxon>Carangaria</taxon>
        <taxon>Pleuronectiformes</taxon>
        <taxon>Pleuronectoidei</taxon>
        <taxon>Cynoglossidae</taxon>
        <taxon>Cynoglossinae</taxon>
        <taxon>Cynoglossus</taxon>
    </lineage>
</organism>
<feature type="region of interest" description="Disordered" evidence="4">
    <location>
        <begin position="407"/>
        <end position="430"/>
    </location>
</feature>
<reference evidence="8 9" key="1">
    <citation type="journal article" date="2014" name="Nat. Genet.">
        <title>Whole-genome sequence of a flatfish provides insights into ZW sex chromosome evolution and adaptation to a benthic lifestyle.</title>
        <authorList>
            <person name="Chen S."/>
            <person name="Zhang G."/>
            <person name="Shao C."/>
            <person name="Huang Q."/>
            <person name="Liu G."/>
            <person name="Zhang P."/>
            <person name="Song W."/>
            <person name="An N."/>
            <person name="Chalopin D."/>
            <person name="Volff J.N."/>
            <person name="Hong Y."/>
            <person name="Li Q."/>
            <person name="Sha Z."/>
            <person name="Zhou H."/>
            <person name="Xie M."/>
            <person name="Yu Q."/>
            <person name="Liu Y."/>
            <person name="Xiang H."/>
            <person name="Wang N."/>
            <person name="Wu K."/>
            <person name="Yang C."/>
            <person name="Zhou Q."/>
            <person name="Liao X."/>
            <person name="Yang L."/>
            <person name="Hu Q."/>
            <person name="Zhang J."/>
            <person name="Meng L."/>
            <person name="Jin L."/>
            <person name="Tian Y."/>
            <person name="Lian J."/>
            <person name="Yang J."/>
            <person name="Miao G."/>
            <person name="Liu S."/>
            <person name="Liang Z."/>
            <person name="Yan F."/>
            <person name="Li Y."/>
            <person name="Sun B."/>
            <person name="Zhang H."/>
            <person name="Zhang J."/>
            <person name="Zhu Y."/>
            <person name="Du M."/>
            <person name="Zhao Y."/>
            <person name="Schartl M."/>
            <person name="Tang Q."/>
            <person name="Wang J."/>
        </authorList>
    </citation>
    <scope>NUCLEOTIDE SEQUENCE</scope>
</reference>
<evidence type="ECO:0000256" key="6">
    <source>
        <dbReference type="SAM" id="SignalP"/>
    </source>
</evidence>
<dbReference type="GeneTree" id="ENSGT00940000176181"/>
<keyword evidence="5" id="KW-0812">Transmembrane</keyword>
<dbReference type="Ensembl" id="ENSCSET00000014335.1">
    <property type="protein sequence ID" value="ENSCSEP00000014167.1"/>
    <property type="gene ID" value="ENSCSEG00000009115.1"/>
</dbReference>
<dbReference type="STRING" id="244447.ENSCSEP00000014167"/>
<protein>
    <submittedName>
        <fullName evidence="8">Kunitz-type protease inhibitor 2-like</fullName>
    </submittedName>
</protein>
<dbReference type="InParanoid" id="A0A3P8VIK8"/>
<keyword evidence="9" id="KW-1185">Reference proteome</keyword>
<dbReference type="FunFam" id="4.10.410.10:FF:000020">
    <property type="entry name" value="Collagen, type VI, alpha 3"/>
    <property type="match status" value="2"/>
</dbReference>
<dbReference type="AlphaFoldDB" id="A0A3P8VIK8"/>
<dbReference type="Pfam" id="PF00014">
    <property type="entry name" value="Kunitz_BPTI"/>
    <property type="match status" value="3"/>
</dbReference>
<accession>A0A3P8VIK8</accession>
<reference evidence="8" key="3">
    <citation type="submission" date="2025-09" db="UniProtKB">
        <authorList>
            <consortium name="Ensembl"/>
        </authorList>
    </citation>
    <scope>IDENTIFICATION</scope>
</reference>
<reference evidence="8" key="2">
    <citation type="submission" date="2025-08" db="UniProtKB">
        <authorList>
            <consortium name="Ensembl"/>
        </authorList>
    </citation>
    <scope>IDENTIFICATION</scope>
</reference>
<evidence type="ECO:0000256" key="1">
    <source>
        <dbReference type="ARBA" id="ARBA00022690"/>
    </source>
</evidence>
<evidence type="ECO:0000256" key="5">
    <source>
        <dbReference type="SAM" id="Phobius"/>
    </source>
</evidence>
<dbReference type="Gene3D" id="4.10.410.10">
    <property type="entry name" value="Pancreatic trypsin inhibitor Kunitz domain"/>
    <property type="match status" value="3"/>
</dbReference>
<dbReference type="PRINTS" id="PR00759">
    <property type="entry name" value="BASICPTASE"/>
</dbReference>
<feature type="region of interest" description="Disordered" evidence="4">
    <location>
        <begin position="182"/>
        <end position="204"/>
    </location>
</feature>
<evidence type="ECO:0000259" key="7">
    <source>
        <dbReference type="PROSITE" id="PS50279"/>
    </source>
</evidence>
<feature type="transmembrane region" description="Helical" evidence="5">
    <location>
        <begin position="368"/>
        <end position="394"/>
    </location>
</feature>
<dbReference type="KEGG" id="csem:103378115"/>
<sequence>MNQLRFSVTLLLCAVVHFSPALGCDWVGYEKQGLDLDYLGESESEIVDVDSPESCQEKCCSNPNCNTAVVGYPMDGPPQCRLLKCGDNCRRRENTQFSVYQKNGTETTLMTESKERNNKNRDVNCRLPPKVGLCRASFQRFYYDVTAGTCKGFVYGGCGANANNFKNIEECEAACSGVTGPVLPEDSTPPPKHSVKESRDAPVTADELDVAVEAQVKEMSANEYSQHCEVEPDVGPCRASFSNWYYNSKMGECQQFTYGGCQGNKNNYRTKESCESTCTVSFIPSFKNSDDDEVSTEYKEKCMVSPDVGPCRAAFLNFYFDYQSGSCQSFLYGGCQGNGNRYSSMDECMTQCSLDGPFFRHNQARSRWTAAFFLFVTLAAISALLLLALILISLRRRRLSRRSSLSDKEELLPDEQSSVESLTLPPSPQI</sequence>
<keyword evidence="1" id="KW-0646">Protease inhibitor</keyword>
<name>A0A3P8VIK8_CYNSE</name>
<dbReference type="RefSeq" id="XP_008307423.1">
    <property type="nucleotide sequence ID" value="XM_008309201.3"/>
</dbReference>
<dbReference type="PANTHER" id="PTHR47247:SF1">
    <property type="entry name" value="KUNITZ-TYPE PROTEASE INHIBITOR 2"/>
    <property type="match status" value="1"/>
</dbReference>
<keyword evidence="3" id="KW-1015">Disulfide bond</keyword>
<evidence type="ECO:0000256" key="3">
    <source>
        <dbReference type="ARBA" id="ARBA00023157"/>
    </source>
</evidence>
<evidence type="ECO:0000256" key="4">
    <source>
        <dbReference type="SAM" id="MobiDB-lite"/>
    </source>
</evidence>
<dbReference type="CTD" id="10653"/>
<evidence type="ECO:0000256" key="2">
    <source>
        <dbReference type="ARBA" id="ARBA00022900"/>
    </source>
</evidence>
<dbReference type="Proteomes" id="UP000265120">
    <property type="component" value="Chromosome 4"/>
</dbReference>
<dbReference type="SMART" id="SM00131">
    <property type="entry name" value="KU"/>
    <property type="match status" value="3"/>
</dbReference>
<dbReference type="InterPro" id="IPR036880">
    <property type="entry name" value="Kunitz_BPTI_sf"/>
</dbReference>
<dbReference type="SUPFAM" id="SSF57362">
    <property type="entry name" value="BPTI-like"/>
    <property type="match status" value="3"/>
</dbReference>
<feature type="chain" id="PRO_5018296953" evidence="6">
    <location>
        <begin position="24"/>
        <end position="430"/>
    </location>
</feature>
<proteinExistence type="predicted"/>
<dbReference type="OrthoDB" id="196393at2759"/>
<dbReference type="GO" id="GO:0004867">
    <property type="term" value="F:serine-type endopeptidase inhibitor activity"/>
    <property type="evidence" value="ECO:0007669"/>
    <property type="project" value="UniProtKB-KW"/>
</dbReference>